<evidence type="ECO:0000256" key="1">
    <source>
        <dbReference type="SAM" id="MobiDB-lite"/>
    </source>
</evidence>
<proteinExistence type="predicted"/>
<reference evidence="2" key="1">
    <citation type="submission" date="2014-11" db="EMBL/GenBank/DDBJ databases">
        <authorList>
            <person name="Amaro Gonzalez C."/>
        </authorList>
    </citation>
    <scope>NUCLEOTIDE SEQUENCE</scope>
</reference>
<evidence type="ECO:0000313" key="2">
    <source>
        <dbReference type="EMBL" id="JAH05414.1"/>
    </source>
</evidence>
<reference evidence="2" key="2">
    <citation type="journal article" date="2015" name="Fish Shellfish Immunol.">
        <title>Early steps in the European eel (Anguilla anguilla)-Vibrio vulnificus interaction in the gills: Role of the RtxA13 toxin.</title>
        <authorList>
            <person name="Callol A."/>
            <person name="Pajuelo D."/>
            <person name="Ebbesson L."/>
            <person name="Teles M."/>
            <person name="MacKenzie S."/>
            <person name="Amaro C."/>
        </authorList>
    </citation>
    <scope>NUCLEOTIDE SEQUENCE</scope>
</reference>
<feature type="region of interest" description="Disordered" evidence="1">
    <location>
        <begin position="1"/>
        <end position="20"/>
    </location>
</feature>
<protein>
    <submittedName>
        <fullName evidence="2">Uncharacterized protein</fullName>
    </submittedName>
</protein>
<sequence length="20" mass="2070">MAMGLMANSHSHGAPNICID</sequence>
<dbReference type="AlphaFoldDB" id="A0A0E9PLN8"/>
<accession>A0A0E9PLN8</accession>
<organism evidence="2">
    <name type="scientific">Anguilla anguilla</name>
    <name type="common">European freshwater eel</name>
    <name type="synonym">Muraena anguilla</name>
    <dbReference type="NCBI Taxonomy" id="7936"/>
    <lineage>
        <taxon>Eukaryota</taxon>
        <taxon>Metazoa</taxon>
        <taxon>Chordata</taxon>
        <taxon>Craniata</taxon>
        <taxon>Vertebrata</taxon>
        <taxon>Euteleostomi</taxon>
        <taxon>Actinopterygii</taxon>
        <taxon>Neopterygii</taxon>
        <taxon>Teleostei</taxon>
        <taxon>Anguilliformes</taxon>
        <taxon>Anguillidae</taxon>
        <taxon>Anguilla</taxon>
    </lineage>
</organism>
<name>A0A0E9PLN8_ANGAN</name>
<dbReference type="EMBL" id="GBXM01103163">
    <property type="protein sequence ID" value="JAH05414.1"/>
    <property type="molecule type" value="Transcribed_RNA"/>
</dbReference>